<name>A0ABQ6VH44_9CORY</name>
<gene>
    <name evidence="5" type="ORF">F8377_03230</name>
</gene>
<dbReference type="Gene3D" id="3.30.2350.10">
    <property type="entry name" value="Pseudouridine synthase"/>
    <property type="match status" value="1"/>
</dbReference>
<dbReference type="InterPro" id="IPR020103">
    <property type="entry name" value="PsdUridine_synth_cat_dom_sf"/>
</dbReference>
<evidence type="ECO:0000256" key="3">
    <source>
        <dbReference type="ARBA" id="ARBA00033164"/>
    </source>
</evidence>
<dbReference type="Proteomes" id="UP000436181">
    <property type="component" value="Unassembled WGS sequence"/>
</dbReference>
<evidence type="ECO:0000256" key="1">
    <source>
        <dbReference type="ARBA" id="ARBA00000073"/>
    </source>
</evidence>
<evidence type="ECO:0000313" key="5">
    <source>
        <dbReference type="EMBL" id="KAB3523643.1"/>
    </source>
</evidence>
<dbReference type="EMBL" id="WBZJ01000001">
    <property type="protein sequence ID" value="KAB3523643.1"/>
    <property type="molecule type" value="Genomic_DNA"/>
</dbReference>
<dbReference type="PANTHER" id="PTHR21600">
    <property type="entry name" value="MITOCHONDRIAL RNA PSEUDOURIDINE SYNTHASE"/>
    <property type="match status" value="1"/>
</dbReference>
<comment type="catalytic activity">
    <reaction evidence="1">
        <text>a uridine in RNA = a pseudouridine in RNA</text>
        <dbReference type="Rhea" id="RHEA:48348"/>
        <dbReference type="Rhea" id="RHEA-COMP:12068"/>
        <dbReference type="Rhea" id="RHEA-COMP:12069"/>
        <dbReference type="ChEBI" id="CHEBI:65314"/>
        <dbReference type="ChEBI" id="CHEBI:65315"/>
    </reaction>
</comment>
<organism evidence="5 6">
    <name type="scientific">Corynebacterium zhongnanshanii</name>
    <dbReference type="NCBI Taxonomy" id="2768834"/>
    <lineage>
        <taxon>Bacteria</taxon>
        <taxon>Bacillati</taxon>
        <taxon>Actinomycetota</taxon>
        <taxon>Actinomycetes</taxon>
        <taxon>Mycobacteriales</taxon>
        <taxon>Corynebacteriaceae</taxon>
        <taxon>Corynebacterium</taxon>
    </lineage>
</organism>
<evidence type="ECO:0000259" key="4">
    <source>
        <dbReference type="Pfam" id="PF00849"/>
    </source>
</evidence>
<dbReference type="Pfam" id="PF00849">
    <property type="entry name" value="PseudoU_synth_2"/>
    <property type="match status" value="1"/>
</dbReference>
<dbReference type="InterPro" id="IPR050188">
    <property type="entry name" value="RluA_PseudoU_synthase"/>
</dbReference>
<dbReference type="SUPFAM" id="SSF55120">
    <property type="entry name" value="Pseudouridine synthase"/>
    <property type="match status" value="1"/>
</dbReference>
<evidence type="ECO:0000256" key="2">
    <source>
        <dbReference type="ARBA" id="ARBA00031870"/>
    </source>
</evidence>
<protein>
    <recommendedName>
        <fullName evidence="2">RNA pseudouridylate synthase</fullName>
    </recommendedName>
    <alternativeName>
        <fullName evidence="3">RNA-uridine isomerase</fullName>
    </alternativeName>
</protein>
<dbReference type="PANTHER" id="PTHR21600:SF84">
    <property type="entry name" value="PSEUDOURIDINE SYNTHASE RSUA_RLUA-LIKE DOMAIN-CONTAINING PROTEIN"/>
    <property type="match status" value="1"/>
</dbReference>
<reference evidence="5 6" key="1">
    <citation type="submission" date="2019-10" db="EMBL/GenBank/DDBJ databases">
        <title>Corynebacterium sp novel species isolated from the respiratory tract of Marmot.</title>
        <authorList>
            <person name="Zhang G."/>
        </authorList>
    </citation>
    <scope>NUCLEOTIDE SEQUENCE [LARGE SCALE GENOMIC DNA]</scope>
    <source>
        <strain evidence="5 6">336</strain>
    </source>
</reference>
<evidence type="ECO:0000313" key="6">
    <source>
        <dbReference type="Proteomes" id="UP000436181"/>
    </source>
</evidence>
<keyword evidence="6" id="KW-1185">Reference proteome</keyword>
<accession>A0ABQ6VH44</accession>
<comment type="caution">
    <text evidence="5">The sequence shown here is derived from an EMBL/GenBank/DDBJ whole genome shotgun (WGS) entry which is preliminary data.</text>
</comment>
<feature type="domain" description="Pseudouridine synthase RsuA/RluA-like" evidence="4">
    <location>
        <begin position="67"/>
        <end position="216"/>
    </location>
</feature>
<dbReference type="InterPro" id="IPR006145">
    <property type="entry name" value="PsdUridine_synth_RsuA/RluA"/>
</dbReference>
<proteinExistence type="predicted"/>
<sequence>MLRGHVPADGVEYWAAGAGDSPFPPGTLLEPLTALDVPTPAWFHPQVHEEPDYLLNLDIPVLYESRDVLVVDKPHGLPSTPNGSLMRANAQTMLRVHRSEMDLVAAHRLDRLTGGVLLLSRRPDTRGFLQTQFLRRTVAKTYVGRSAVRVAGFEQETVVELPMLKIKDVPQVRVDPAGKLTRTRVRLLGRTEAGEWEYLLRPETGHTHQLRVLMNHLGAPLVGDSTYPMYRPTDFSNEALRTEPRLGLRAVSLTFRDPAVGGRAVEITQK</sequence>